<feature type="transmembrane region" description="Helical" evidence="6">
    <location>
        <begin position="389"/>
        <end position="418"/>
    </location>
</feature>
<evidence type="ECO:0000256" key="4">
    <source>
        <dbReference type="ARBA" id="ARBA00022989"/>
    </source>
</evidence>
<dbReference type="Proteomes" id="UP001230496">
    <property type="component" value="Chromosome"/>
</dbReference>
<dbReference type="PANTHER" id="PTHR30572">
    <property type="entry name" value="MEMBRANE COMPONENT OF TRANSPORTER-RELATED"/>
    <property type="match status" value="1"/>
</dbReference>
<keyword evidence="2" id="KW-1003">Cell membrane</keyword>
<feature type="transmembrane region" description="Helical" evidence="6">
    <location>
        <begin position="776"/>
        <end position="797"/>
    </location>
</feature>
<gene>
    <name evidence="9" type="ORF">QYS49_35180</name>
</gene>
<feature type="transmembrane region" description="Helical" evidence="6">
    <location>
        <begin position="731"/>
        <end position="756"/>
    </location>
</feature>
<feature type="transmembrane region" description="Helical" evidence="6">
    <location>
        <begin position="345"/>
        <end position="369"/>
    </location>
</feature>
<evidence type="ECO:0000256" key="1">
    <source>
        <dbReference type="ARBA" id="ARBA00004651"/>
    </source>
</evidence>
<keyword evidence="4 6" id="KW-1133">Transmembrane helix</keyword>
<evidence type="ECO:0000256" key="2">
    <source>
        <dbReference type="ARBA" id="ARBA00022475"/>
    </source>
</evidence>
<feature type="transmembrane region" description="Helical" evidence="6">
    <location>
        <begin position="688"/>
        <end position="710"/>
    </location>
</feature>
<evidence type="ECO:0000313" key="9">
    <source>
        <dbReference type="EMBL" id="WMN12982.1"/>
    </source>
</evidence>
<sequence length="811" mass="92445">MLKFNLTIALRNLKKYKSSSIINIAGLAIGIGVCLAILQYIHYELSYDKFHKDSENLYRLTLDISENDVIKSRQAKTSYAMGVKAEEVIPEIEKYCRIHPQYFGAVVTNPDKNVPFLEEEQDMLYVDSTFFDVFNFPLKHGDPSNVLNDKHNIVISDEMAAKYFGKEIDPIGKILKVEGWTKEDYVVTGVLNTSKGNSHLKFDFLLPMRSLLESGEYKSGAWGRCNFYTYFKIGENSKIGNIENKLDQLVYDNFGKSLDHYNVKWELNLQQLTDIHLYSSHLEYDISNNGSIRNLKALGIIAIFILIIAWLNFINLSIANSIKRTKEVGIRKALGALKTQLRNQFIMEALIINFIAVILAIFIADLILSELNNILDSEFTFLLFSHYEFWIGLVLFTIISALISGFYPAFVMSSFQAINIQKSEFKISGFRFNLRKGLVIFQFLISSILLSGTFIIYNQITFMKSQDLGVDMEQILVVRGPELIENRETIASNLSTFKTETSKYSSIQSVTSSGNIPGKGHSAVVGMRKLGKDPSQNEPGGISFVDYKFFDTYELEFLAGEPFDRKTVSDYTYVILNQQALQTYELGSPEEALNEQIVVGDDTVLVAGVLKDFHWQSLKEDHMPILFVASDGVRRYFSFKINTSNIEESLSQIRSAYNEKFAGNPFEYFFLDDEFNYQYRAELQFGKIFMIFSLIAIFIACMGLFAFVSFSTVQRTKEMGIRKILGARVSTLILILSKEYLTLLLMASLISVPIVFYISREWLTNFAFKMNLSVDLFIIPTLILIVISFLTVVFNLYKTAKINPTESLKIE</sequence>
<dbReference type="EMBL" id="CP129971">
    <property type="protein sequence ID" value="WMN12982.1"/>
    <property type="molecule type" value="Genomic_DNA"/>
</dbReference>
<feature type="transmembrane region" description="Helical" evidence="6">
    <location>
        <begin position="438"/>
        <end position="457"/>
    </location>
</feature>
<evidence type="ECO:0000256" key="6">
    <source>
        <dbReference type="SAM" id="Phobius"/>
    </source>
</evidence>
<feature type="domain" description="ABC3 transporter permease C-terminal" evidence="7">
    <location>
        <begin position="690"/>
        <end position="804"/>
    </location>
</feature>
<dbReference type="InterPro" id="IPR050250">
    <property type="entry name" value="Macrolide_Exporter_MacB"/>
</dbReference>
<dbReference type="GO" id="GO:0005886">
    <property type="term" value="C:plasma membrane"/>
    <property type="evidence" value="ECO:0007669"/>
    <property type="project" value="UniProtKB-SubCell"/>
</dbReference>
<proteinExistence type="predicted"/>
<dbReference type="PANTHER" id="PTHR30572:SF18">
    <property type="entry name" value="ABC-TYPE MACROLIDE FAMILY EXPORT SYSTEM PERMEASE COMPONENT 2"/>
    <property type="match status" value="1"/>
</dbReference>
<feature type="domain" description="MacB-like periplasmic core" evidence="8">
    <location>
        <begin position="20"/>
        <end position="248"/>
    </location>
</feature>
<keyword evidence="5 6" id="KW-0472">Membrane</keyword>
<keyword evidence="3 6" id="KW-0812">Transmembrane</keyword>
<evidence type="ECO:0000256" key="5">
    <source>
        <dbReference type="ARBA" id="ARBA00023136"/>
    </source>
</evidence>
<feature type="transmembrane region" description="Helical" evidence="6">
    <location>
        <begin position="21"/>
        <end position="41"/>
    </location>
</feature>
<dbReference type="RefSeq" id="WP_308351410.1">
    <property type="nucleotide sequence ID" value="NZ_CP129971.1"/>
</dbReference>
<dbReference type="AlphaFoldDB" id="A0AA51NCR8"/>
<name>A0AA51NCR8_9BACT</name>
<feature type="transmembrane region" description="Helical" evidence="6">
    <location>
        <begin position="297"/>
        <end position="316"/>
    </location>
</feature>
<dbReference type="Pfam" id="PF12704">
    <property type="entry name" value="MacB_PCD"/>
    <property type="match status" value="1"/>
</dbReference>
<reference evidence="9 10" key="1">
    <citation type="submission" date="2023-08" db="EMBL/GenBank/DDBJ databases">
        <title>Comparative genomics and taxonomic characterization of three novel marine species of genus Marivirga.</title>
        <authorList>
            <person name="Muhammad N."/>
            <person name="Kim S.-G."/>
        </authorList>
    </citation>
    <scope>NUCLEOTIDE SEQUENCE [LARGE SCALE GENOMIC DNA]</scope>
    <source>
        <strain evidence="9 10">BDSF4-3</strain>
    </source>
</reference>
<protein>
    <submittedName>
        <fullName evidence="9">ABC transporter permease</fullName>
    </submittedName>
</protein>
<evidence type="ECO:0000259" key="8">
    <source>
        <dbReference type="Pfam" id="PF12704"/>
    </source>
</evidence>
<evidence type="ECO:0000256" key="3">
    <source>
        <dbReference type="ARBA" id="ARBA00022692"/>
    </source>
</evidence>
<evidence type="ECO:0000259" key="7">
    <source>
        <dbReference type="Pfam" id="PF02687"/>
    </source>
</evidence>
<dbReference type="GO" id="GO:0022857">
    <property type="term" value="F:transmembrane transporter activity"/>
    <property type="evidence" value="ECO:0007669"/>
    <property type="project" value="TreeGrafter"/>
</dbReference>
<keyword evidence="10" id="KW-1185">Reference proteome</keyword>
<organism evidence="9 10">
    <name type="scientific">Marivirga salinarum</name>
    <dbReference type="NCBI Taxonomy" id="3059078"/>
    <lineage>
        <taxon>Bacteria</taxon>
        <taxon>Pseudomonadati</taxon>
        <taxon>Bacteroidota</taxon>
        <taxon>Cytophagia</taxon>
        <taxon>Cytophagales</taxon>
        <taxon>Marivirgaceae</taxon>
        <taxon>Marivirga</taxon>
    </lineage>
</organism>
<dbReference type="InterPro" id="IPR025857">
    <property type="entry name" value="MacB_PCD"/>
</dbReference>
<dbReference type="InterPro" id="IPR003838">
    <property type="entry name" value="ABC3_permease_C"/>
</dbReference>
<accession>A0AA51NCR8</accession>
<comment type="subcellular location">
    <subcellularLocation>
        <location evidence="1">Cell membrane</location>
        <topology evidence="1">Multi-pass membrane protein</topology>
    </subcellularLocation>
</comment>
<feature type="domain" description="ABC3 transporter permease C-terminal" evidence="7">
    <location>
        <begin position="300"/>
        <end position="414"/>
    </location>
</feature>
<dbReference type="KEGG" id="msaa:QYS49_35180"/>
<evidence type="ECO:0000313" key="10">
    <source>
        <dbReference type="Proteomes" id="UP001230496"/>
    </source>
</evidence>
<dbReference type="Pfam" id="PF02687">
    <property type="entry name" value="FtsX"/>
    <property type="match status" value="2"/>
</dbReference>